<keyword evidence="3" id="KW-1185">Reference proteome</keyword>
<evidence type="ECO:0000259" key="1">
    <source>
        <dbReference type="PROSITE" id="PS50206"/>
    </source>
</evidence>
<dbReference type="InterPro" id="IPR001763">
    <property type="entry name" value="Rhodanese-like_dom"/>
</dbReference>
<dbReference type="SMART" id="SM00450">
    <property type="entry name" value="RHOD"/>
    <property type="match status" value="1"/>
</dbReference>
<dbReference type="STRING" id="49280.A9996_11215"/>
<dbReference type="SUPFAM" id="SSF52821">
    <property type="entry name" value="Rhodanese/Cell cycle control phosphatase"/>
    <property type="match status" value="1"/>
</dbReference>
<dbReference type="Gene3D" id="3.40.250.10">
    <property type="entry name" value="Rhodanese-like domain"/>
    <property type="match status" value="1"/>
</dbReference>
<sequence length="103" mass="11461">MGFLDFIFGTKKRQVQELLDKGAIILDVRSKREWDSGHIANSKHIPLDDLQNHVEKLKKLNKPIITCCASGMRSAKAAEFLNLNNIIATNGGGWLSLKKKVSS</sequence>
<dbReference type="PROSITE" id="PS50206">
    <property type="entry name" value="RHODANESE_3"/>
    <property type="match status" value="1"/>
</dbReference>
<comment type="caution">
    <text evidence="2">The sequence shown here is derived from an EMBL/GenBank/DDBJ whole genome shotgun (WGS) entry which is preliminary data.</text>
</comment>
<dbReference type="Proteomes" id="UP000248987">
    <property type="component" value="Unassembled WGS sequence"/>
</dbReference>
<proteinExistence type="predicted"/>
<dbReference type="CDD" id="cd00158">
    <property type="entry name" value="RHOD"/>
    <property type="match status" value="1"/>
</dbReference>
<dbReference type="AlphaFoldDB" id="A0A1A7R130"/>
<dbReference type="PANTHER" id="PTHR43031:SF1">
    <property type="entry name" value="PYRIDINE NUCLEOTIDE-DISULPHIDE OXIDOREDUCTASE"/>
    <property type="match status" value="1"/>
</dbReference>
<protein>
    <submittedName>
        <fullName evidence="2">Rhodanese-related sulfurtransferase</fullName>
    </submittedName>
</protein>
<organism evidence="2 3">
    <name type="scientific">Gelidibacter algens</name>
    <dbReference type="NCBI Taxonomy" id="49280"/>
    <lineage>
        <taxon>Bacteria</taxon>
        <taxon>Pseudomonadati</taxon>
        <taxon>Bacteroidota</taxon>
        <taxon>Flavobacteriia</taxon>
        <taxon>Flavobacteriales</taxon>
        <taxon>Flavobacteriaceae</taxon>
        <taxon>Gelidibacter</taxon>
    </lineage>
</organism>
<dbReference type="GO" id="GO:0016740">
    <property type="term" value="F:transferase activity"/>
    <property type="evidence" value="ECO:0007669"/>
    <property type="project" value="UniProtKB-KW"/>
</dbReference>
<dbReference type="PANTHER" id="PTHR43031">
    <property type="entry name" value="FAD-DEPENDENT OXIDOREDUCTASE"/>
    <property type="match status" value="1"/>
</dbReference>
<gene>
    <name evidence="2" type="ORF">LX77_02444</name>
</gene>
<accession>A0A1A7R130</accession>
<dbReference type="InterPro" id="IPR036873">
    <property type="entry name" value="Rhodanese-like_dom_sf"/>
</dbReference>
<dbReference type="EMBL" id="QLLQ01000009">
    <property type="protein sequence ID" value="RAJ22498.1"/>
    <property type="molecule type" value="Genomic_DNA"/>
</dbReference>
<evidence type="ECO:0000313" key="2">
    <source>
        <dbReference type="EMBL" id="RAJ22498.1"/>
    </source>
</evidence>
<dbReference type="InterPro" id="IPR050229">
    <property type="entry name" value="GlpE_sulfurtransferase"/>
</dbReference>
<keyword evidence="2" id="KW-0808">Transferase</keyword>
<dbReference type="OrthoDB" id="9800872at2"/>
<evidence type="ECO:0000313" key="3">
    <source>
        <dbReference type="Proteomes" id="UP000248987"/>
    </source>
</evidence>
<dbReference type="RefSeq" id="WP_066434772.1">
    <property type="nucleotide sequence ID" value="NZ_LZRN01000022.1"/>
</dbReference>
<dbReference type="Pfam" id="PF00581">
    <property type="entry name" value="Rhodanese"/>
    <property type="match status" value="1"/>
</dbReference>
<reference evidence="2 3" key="1">
    <citation type="submission" date="2018-06" db="EMBL/GenBank/DDBJ databases">
        <title>Genomic Encyclopedia of Archaeal and Bacterial Type Strains, Phase II (KMG-II): from individual species to whole genera.</title>
        <authorList>
            <person name="Goeker M."/>
        </authorList>
    </citation>
    <scope>NUCLEOTIDE SEQUENCE [LARGE SCALE GENOMIC DNA]</scope>
    <source>
        <strain evidence="2 3">DSM 12408</strain>
    </source>
</reference>
<feature type="domain" description="Rhodanese" evidence="1">
    <location>
        <begin position="19"/>
        <end position="102"/>
    </location>
</feature>
<name>A0A1A7R130_9FLAO</name>